<protein>
    <submittedName>
        <fullName evidence="2">Phytanoyl-CoA dioxygenase</fullName>
    </submittedName>
</protein>
<reference evidence="2 3" key="1">
    <citation type="submission" date="2018-05" db="EMBL/GenBank/DDBJ databases">
        <title>Leucothrix arctica sp. nov., isolated from Arctic seawater.</title>
        <authorList>
            <person name="Choi A."/>
            <person name="Baek K."/>
        </authorList>
    </citation>
    <scope>NUCLEOTIDE SEQUENCE [LARGE SCALE GENOMIC DNA]</scope>
    <source>
        <strain evidence="2 3">IMCC9719</strain>
    </source>
</reference>
<name>A0A317CHI2_9GAMM</name>
<dbReference type="GO" id="GO:0016706">
    <property type="term" value="F:2-oxoglutarate-dependent dioxygenase activity"/>
    <property type="evidence" value="ECO:0007669"/>
    <property type="project" value="UniProtKB-ARBA"/>
</dbReference>
<dbReference type="SUPFAM" id="SSF51197">
    <property type="entry name" value="Clavaminate synthase-like"/>
    <property type="match status" value="1"/>
</dbReference>
<keyword evidence="3" id="KW-1185">Reference proteome</keyword>
<organism evidence="2 3">
    <name type="scientific">Leucothrix arctica</name>
    <dbReference type="NCBI Taxonomy" id="1481894"/>
    <lineage>
        <taxon>Bacteria</taxon>
        <taxon>Pseudomonadati</taxon>
        <taxon>Pseudomonadota</taxon>
        <taxon>Gammaproteobacteria</taxon>
        <taxon>Thiotrichales</taxon>
        <taxon>Thiotrichaceae</taxon>
        <taxon>Leucothrix</taxon>
    </lineage>
</organism>
<dbReference type="PANTHER" id="PTHR20883">
    <property type="entry name" value="PHYTANOYL-COA DIOXYGENASE DOMAIN CONTAINING 1"/>
    <property type="match status" value="1"/>
</dbReference>
<accession>A0A317CHI2</accession>
<evidence type="ECO:0000313" key="3">
    <source>
        <dbReference type="Proteomes" id="UP000245506"/>
    </source>
</evidence>
<evidence type="ECO:0000313" key="2">
    <source>
        <dbReference type="EMBL" id="PWQ95712.1"/>
    </source>
</evidence>
<dbReference type="Gene3D" id="2.60.120.620">
    <property type="entry name" value="q2cbj1_9rhob like domain"/>
    <property type="match status" value="1"/>
</dbReference>
<dbReference type="InterPro" id="IPR008775">
    <property type="entry name" value="Phytyl_CoA_dOase-like"/>
</dbReference>
<proteinExistence type="predicted"/>
<dbReference type="OrthoDB" id="547161at2"/>
<keyword evidence="2" id="KW-0223">Dioxygenase</keyword>
<dbReference type="Pfam" id="PF05721">
    <property type="entry name" value="PhyH"/>
    <property type="match status" value="1"/>
</dbReference>
<comment type="caution">
    <text evidence="2">The sequence shown here is derived from an EMBL/GenBank/DDBJ whole genome shotgun (WGS) entry which is preliminary data.</text>
</comment>
<dbReference type="RefSeq" id="WP_109823640.1">
    <property type="nucleotide sequence ID" value="NZ_QGKL01000032.1"/>
</dbReference>
<evidence type="ECO:0000256" key="1">
    <source>
        <dbReference type="ARBA" id="ARBA00001954"/>
    </source>
</evidence>
<dbReference type="PANTHER" id="PTHR20883:SF48">
    <property type="entry name" value="ECTOINE DIOXYGENASE"/>
    <property type="match status" value="1"/>
</dbReference>
<dbReference type="GO" id="GO:0005506">
    <property type="term" value="F:iron ion binding"/>
    <property type="evidence" value="ECO:0007669"/>
    <property type="project" value="UniProtKB-ARBA"/>
</dbReference>
<keyword evidence="2" id="KW-0560">Oxidoreductase</keyword>
<dbReference type="AlphaFoldDB" id="A0A317CHI2"/>
<gene>
    <name evidence="2" type="ORF">DKT75_11805</name>
</gene>
<dbReference type="EMBL" id="QGKL01000032">
    <property type="protein sequence ID" value="PWQ95712.1"/>
    <property type="molecule type" value="Genomic_DNA"/>
</dbReference>
<sequence>MTPAHAIKRVIMIPVWLVQLVTTSKSFEANPIIGSLLLNRLGLHVIRLVLSHSVMGLRMYLLSWQVSKEDRQFYRQNGYLLKTDFLDVEEFKQLVEEAQNYDGETREGRQGNTLTQRAVMSPEARQQVPAIGRLLESKALSRLAQFTAGSFRAPFYYIEQVKNHYLEGEEDPQKSFHTDTFHPTMKCWYFLEDVTLEKGPFTYVPESNRLTWARIKMEYRKSVKGKHQENRYAKRGSMRYSDEELAELGLPEPKAFVVPANSLVIANTFGIHKRTESEKSTRLGIYGDSRTNPFMPIPSVPSQLLDEWQYKLLDLFRLKADRKAAKRGGRSPWYVVDD</sequence>
<comment type="cofactor">
    <cofactor evidence="1">
        <name>Fe(2+)</name>
        <dbReference type="ChEBI" id="CHEBI:29033"/>
    </cofactor>
</comment>
<dbReference type="Proteomes" id="UP000245506">
    <property type="component" value="Unassembled WGS sequence"/>
</dbReference>